<protein>
    <recommendedName>
        <fullName evidence="1">SMODS-associated and fused to various effectors domain-containing protein</fullName>
    </recommendedName>
</protein>
<feature type="domain" description="SMODS-associated and fused to various effectors" evidence="1">
    <location>
        <begin position="286"/>
        <end position="480"/>
    </location>
</feature>
<dbReference type="InterPro" id="IPR040836">
    <property type="entry name" value="SAVED"/>
</dbReference>
<proteinExistence type="predicted"/>
<dbReference type="Pfam" id="PF18145">
    <property type="entry name" value="SAVED"/>
    <property type="match status" value="1"/>
</dbReference>
<keyword evidence="3" id="KW-1185">Reference proteome</keyword>
<evidence type="ECO:0000313" key="2">
    <source>
        <dbReference type="EMBL" id="TWT98564.1"/>
    </source>
</evidence>
<sequence>MLADGKIASVGYETAEFKAFDDVGIKYLSPQPDGCGSHYDERHVQAKFSVGSEKQISGETLTDPGLINASKVSLLQRLRYAVDSSNQTGRRCLFELWAPWQIDPGDVLAKIHRRDHGTLDLDKLFAGKTAKSKSGKLRKAWADHLEINMNDRAEFDRIFGRLRLTQDMRSFTHIRDELSSIMPLAGLKPVNMACISDVYCTLIQRLSRDGSQWFSPSRIESICRAEGLWIGKPSLSIPATQLGIRSFSRFAESLEDTVDDLLCLEEFFDDRHISDVSHWQTDVLPRLQEFLSKNLNPGQLTRLHLPVVSSIAFTAGYLAEPKLGAKIEIVQPGSLGEVTWSASSDQSASVNWTVDQQDLNTSADAIVVAISISHYVRQDVTAFASEKISDARAVLDIRLDQVGQAAIRNGQHAFDAANQLSTLIKAKQAELGCVKAHLFWAAPNSFAFLLGQASRTLGPISLYEFDFGGAGVGRYTHCFTLNPDFRLN</sequence>
<dbReference type="NCBIfam" id="NF033611">
    <property type="entry name" value="SAVED"/>
    <property type="match status" value="1"/>
</dbReference>
<organism evidence="2 3">
    <name type="scientific">Stieleria varia</name>
    <dbReference type="NCBI Taxonomy" id="2528005"/>
    <lineage>
        <taxon>Bacteria</taxon>
        <taxon>Pseudomonadati</taxon>
        <taxon>Planctomycetota</taxon>
        <taxon>Planctomycetia</taxon>
        <taxon>Pirellulales</taxon>
        <taxon>Pirellulaceae</taxon>
        <taxon>Stieleria</taxon>
    </lineage>
</organism>
<gene>
    <name evidence="2" type="ORF">Pla52n_50800</name>
</gene>
<evidence type="ECO:0000313" key="3">
    <source>
        <dbReference type="Proteomes" id="UP000320176"/>
    </source>
</evidence>
<dbReference type="Proteomes" id="UP000320176">
    <property type="component" value="Unassembled WGS sequence"/>
</dbReference>
<comment type="caution">
    <text evidence="2">The sequence shown here is derived from an EMBL/GenBank/DDBJ whole genome shotgun (WGS) entry which is preliminary data.</text>
</comment>
<dbReference type="EMBL" id="SJPN01000006">
    <property type="protein sequence ID" value="TWT98564.1"/>
    <property type="molecule type" value="Genomic_DNA"/>
</dbReference>
<accession>A0A5C6AF17</accession>
<name>A0A5C6AF17_9BACT</name>
<reference evidence="2 3" key="1">
    <citation type="submission" date="2019-02" db="EMBL/GenBank/DDBJ databases">
        <title>Deep-cultivation of Planctomycetes and their phenomic and genomic characterization uncovers novel biology.</title>
        <authorList>
            <person name="Wiegand S."/>
            <person name="Jogler M."/>
            <person name="Boedeker C."/>
            <person name="Pinto D."/>
            <person name="Vollmers J."/>
            <person name="Rivas-Marin E."/>
            <person name="Kohn T."/>
            <person name="Peeters S.H."/>
            <person name="Heuer A."/>
            <person name="Rast P."/>
            <person name="Oberbeckmann S."/>
            <person name="Bunk B."/>
            <person name="Jeske O."/>
            <person name="Meyerdierks A."/>
            <person name="Storesund J.E."/>
            <person name="Kallscheuer N."/>
            <person name="Luecker S."/>
            <person name="Lage O.M."/>
            <person name="Pohl T."/>
            <person name="Merkel B.J."/>
            <person name="Hornburger P."/>
            <person name="Mueller R.-W."/>
            <person name="Bruemmer F."/>
            <person name="Labrenz M."/>
            <person name="Spormann A.M."/>
            <person name="Op Den Camp H."/>
            <person name="Overmann J."/>
            <person name="Amann R."/>
            <person name="Jetten M.S.M."/>
            <person name="Mascher T."/>
            <person name="Medema M.H."/>
            <person name="Devos D.P."/>
            <person name="Kaster A.-K."/>
            <person name="Ovreas L."/>
            <person name="Rohde M."/>
            <person name="Galperin M.Y."/>
            <person name="Jogler C."/>
        </authorList>
    </citation>
    <scope>NUCLEOTIDE SEQUENCE [LARGE SCALE GENOMIC DNA]</scope>
    <source>
        <strain evidence="2 3">Pla52n</strain>
    </source>
</reference>
<evidence type="ECO:0000259" key="1">
    <source>
        <dbReference type="Pfam" id="PF18145"/>
    </source>
</evidence>
<dbReference type="AlphaFoldDB" id="A0A5C6AF17"/>